<feature type="domain" description="Reverse transcriptase Ty1/copia-type" evidence="2">
    <location>
        <begin position="186"/>
        <end position="253"/>
    </location>
</feature>
<dbReference type="EMBL" id="JAVXUP010001817">
    <property type="protein sequence ID" value="KAK3007850.1"/>
    <property type="molecule type" value="Genomic_DNA"/>
</dbReference>
<dbReference type="Proteomes" id="UP001188597">
    <property type="component" value="Unassembled WGS sequence"/>
</dbReference>
<sequence length="415" mass="46671">MQSNKPGFPQEYPDYYQNYALAADTLPAQQNSLVGISQAAAGTEPPPVVAENPVATLACISVVELYGDFAEGTKQAEGGLLVDLEAGIVLPAETVGYIVAAAEMVVVVGSAHPPPCSKCHWVVVEANDHQGRCHFQFAAVVVVGSEAGTLLEEAQRKKLDDKSKKFIFIGYSQDSKGYKLYNPIDKKMKMFDDFKKEMAKEFEMTNIGLMSYYLGIEVKQRDNGTFISQEAYAKEVLKRFNMKNCNPISIPIERKLLEGVGEGGVMHQLLITNGHIANVKIFVLTLIYDRIRQLPFQLHEAVHYYPLSQIKPLYNVKSLLIRFFTSVLNWHRTRNLYRFNIKCVDAERIHNQSDQTGRHQKAFQGVMEGREEREQDKAEMVLFGVRSTMTPRRYSRNANDPHDPSTNDGVVEAIM</sequence>
<dbReference type="Pfam" id="PF07727">
    <property type="entry name" value="RVT_2"/>
    <property type="match status" value="1"/>
</dbReference>
<name>A0AA88VKF0_9ASTE</name>
<feature type="region of interest" description="Disordered" evidence="1">
    <location>
        <begin position="392"/>
        <end position="415"/>
    </location>
</feature>
<evidence type="ECO:0000313" key="3">
    <source>
        <dbReference type="EMBL" id="KAK3007850.1"/>
    </source>
</evidence>
<dbReference type="InterPro" id="IPR013103">
    <property type="entry name" value="RVT_2"/>
</dbReference>
<keyword evidence="4" id="KW-1185">Reference proteome</keyword>
<comment type="caution">
    <text evidence="3">The sequence shown here is derived from an EMBL/GenBank/DDBJ whole genome shotgun (WGS) entry which is preliminary data.</text>
</comment>
<evidence type="ECO:0000256" key="1">
    <source>
        <dbReference type="SAM" id="MobiDB-lite"/>
    </source>
</evidence>
<proteinExistence type="predicted"/>
<evidence type="ECO:0000313" key="4">
    <source>
        <dbReference type="Proteomes" id="UP001188597"/>
    </source>
</evidence>
<reference evidence="3" key="1">
    <citation type="submission" date="2022-12" db="EMBL/GenBank/DDBJ databases">
        <title>Draft genome assemblies for two species of Escallonia (Escalloniales).</title>
        <authorList>
            <person name="Chanderbali A."/>
            <person name="Dervinis C."/>
            <person name="Anghel I."/>
            <person name="Soltis D."/>
            <person name="Soltis P."/>
            <person name="Zapata F."/>
        </authorList>
    </citation>
    <scope>NUCLEOTIDE SEQUENCE</scope>
    <source>
        <strain evidence="3">UCBG64.0493</strain>
        <tissue evidence="3">Leaf</tissue>
    </source>
</reference>
<evidence type="ECO:0000259" key="2">
    <source>
        <dbReference type="Pfam" id="PF07727"/>
    </source>
</evidence>
<dbReference type="AlphaFoldDB" id="A0AA88VKF0"/>
<accession>A0AA88VKF0</accession>
<organism evidence="3 4">
    <name type="scientific">Escallonia herrerae</name>
    <dbReference type="NCBI Taxonomy" id="1293975"/>
    <lineage>
        <taxon>Eukaryota</taxon>
        <taxon>Viridiplantae</taxon>
        <taxon>Streptophyta</taxon>
        <taxon>Embryophyta</taxon>
        <taxon>Tracheophyta</taxon>
        <taxon>Spermatophyta</taxon>
        <taxon>Magnoliopsida</taxon>
        <taxon>eudicotyledons</taxon>
        <taxon>Gunneridae</taxon>
        <taxon>Pentapetalae</taxon>
        <taxon>asterids</taxon>
        <taxon>campanulids</taxon>
        <taxon>Escalloniales</taxon>
        <taxon>Escalloniaceae</taxon>
        <taxon>Escallonia</taxon>
    </lineage>
</organism>
<gene>
    <name evidence="3" type="ORF">RJ639_013459</name>
</gene>
<protein>
    <recommendedName>
        <fullName evidence="2">Reverse transcriptase Ty1/copia-type domain-containing protein</fullName>
    </recommendedName>
</protein>